<name>A0ABT4E6X1_PAEAL</name>
<feature type="compositionally biased region" description="Basic and acidic residues" evidence="1">
    <location>
        <begin position="21"/>
        <end position="37"/>
    </location>
</feature>
<evidence type="ECO:0000256" key="1">
    <source>
        <dbReference type="SAM" id="MobiDB-lite"/>
    </source>
</evidence>
<organism evidence="2 3">
    <name type="scientific">Paenibacillus alvei</name>
    <name type="common">Bacillus alvei</name>
    <dbReference type="NCBI Taxonomy" id="44250"/>
    <lineage>
        <taxon>Bacteria</taxon>
        <taxon>Bacillati</taxon>
        <taxon>Bacillota</taxon>
        <taxon>Bacilli</taxon>
        <taxon>Bacillales</taxon>
        <taxon>Paenibacillaceae</taxon>
        <taxon>Paenibacillus</taxon>
    </lineage>
</organism>
<dbReference type="EMBL" id="JAMDLY010000005">
    <property type="protein sequence ID" value="MCY9528243.1"/>
    <property type="molecule type" value="Genomic_DNA"/>
</dbReference>
<dbReference type="RefSeq" id="WP_268631573.1">
    <property type="nucleotide sequence ID" value="NZ_JAMDLY010000005.1"/>
</dbReference>
<dbReference type="Proteomes" id="UP001527090">
    <property type="component" value="Unassembled WGS sequence"/>
</dbReference>
<accession>A0ABT4E6X1</accession>
<evidence type="ECO:0000313" key="2">
    <source>
        <dbReference type="EMBL" id="MCY9528243.1"/>
    </source>
</evidence>
<reference evidence="2 3" key="1">
    <citation type="submission" date="2022-05" db="EMBL/GenBank/DDBJ databases">
        <title>Genome Sequencing of Bee-Associated Microbes.</title>
        <authorList>
            <person name="Dunlap C."/>
        </authorList>
    </citation>
    <scope>NUCLEOTIDE SEQUENCE [LARGE SCALE GENOMIC DNA]</scope>
    <source>
        <strain evidence="2 3">NRRL NRS-750</strain>
    </source>
</reference>
<comment type="caution">
    <text evidence="2">The sequence shown here is derived from an EMBL/GenBank/DDBJ whole genome shotgun (WGS) entry which is preliminary data.</text>
</comment>
<feature type="region of interest" description="Disordered" evidence="1">
    <location>
        <begin position="1"/>
        <end position="37"/>
    </location>
</feature>
<protein>
    <submittedName>
        <fullName evidence="2">Uncharacterized protein</fullName>
    </submittedName>
</protein>
<keyword evidence="3" id="KW-1185">Reference proteome</keyword>
<evidence type="ECO:0000313" key="3">
    <source>
        <dbReference type="Proteomes" id="UP001527090"/>
    </source>
</evidence>
<sequence>MKHAKNQPKIDSPGAGSVGSEKQRMQNEQMAEHAARMNAEEKWREDMRNGVHHGGVDLNGTIVEFEKQDFFEPGLSFLFPKDFLLCTLETEKQMVYQNEAHALNIILQYTERPEQAIDLRQMKTDMIRSMANMELHTEWLEDGTEEVNGQPIHYCSFLNPVAHGKVFNFLFFVDAGHKRLIANINGNDKHVKRWSIIALEMIRSVEVASA</sequence>
<proteinExistence type="predicted"/>
<gene>
    <name evidence="2" type="ORF">M5X04_02685</name>
</gene>